<proteinExistence type="predicted"/>
<evidence type="ECO:0000256" key="1">
    <source>
        <dbReference type="ARBA" id="ARBA00022729"/>
    </source>
</evidence>
<feature type="signal peptide" evidence="2">
    <location>
        <begin position="1"/>
        <end position="18"/>
    </location>
</feature>
<evidence type="ECO:0000259" key="3">
    <source>
        <dbReference type="Pfam" id="PF01738"/>
    </source>
</evidence>
<sequence length="259" mass="28672">MRFWVAAFVAAVSLSSIADAKKAPPLPPPVEGQTVQSPVAAGGVPYLLFLPKGYNESTSERWPLIIFLHGSGERGTDINLVKKHGPPMLVEKDPSFPFIVISPQLTEQTSADDEFWPVPPLEALLDHALKTWRVDPSRVYLTGLSLGGIATWDWGTQHPEHFAALAPVAAFGDPKKACKAKDIPVWAFHGDRDDSVDTRGDFEMVDALKKCGAHPRLTIYPNTDHWSWVPAYNDPALWMWLLEQRKPLAPKPVAAKRSR</sequence>
<organism evidence="4 5">
    <name type="scientific">Sphingomonas limnosediminicola</name>
    <dbReference type="NCBI Taxonomy" id="940133"/>
    <lineage>
        <taxon>Bacteria</taxon>
        <taxon>Pseudomonadati</taxon>
        <taxon>Pseudomonadota</taxon>
        <taxon>Alphaproteobacteria</taxon>
        <taxon>Sphingomonadales</taxon>
        <taxon>Sphingomonadaceae</taxon>
        <taxon>Sphingomonas</taxon>
    </lineage>
</organism>
<dbReference type="PANTHER" id="PTHR43037">
    <property type="entry name" value="UNNAMED PRODUCT-RELATED"/>
    <property type="match status" value="1"/>
</dbReference>
<dbReference type="EMBL" id="BAABBM010000001">
    <property type="protein sequence ID" value="GAA3891880.1"/>
    <property type="molecule type" value="Genomic_DNA"/>
</dbReference>
<evidence type="ECO:0000313" key="4">
    <source>
        <dbReference type="EMBL" id="GAA3891880.1"/>
    </source>
</evidence>
<evidence type="ECO:0000313" key="5">
    <source>
        <dbReference type="Proteomes" id="UP001500827"/>
    </source>
</evidence>
<dbReference type="InterPro" id="IPR002925">
    <property type="entry name" value="Dienelactn_hydro"/>
</dbReference>
<keyword evidence="5" id="KW-1185">Reference proteome</keyword>
<dbReference type="RefSeq" id="WP_344698468.1">
    <property type="nucleotide sequence ID" value="NZ_BAABBM010000001.1"/>
</dbReference>
<protein>
    <submittedName>
        <fullName evidence="4">Prolyl oligopeptidase family serine peptidase</fullName>
    </submittedName>
</protein>
<feature type="domain" description="Dienelactone hydrolase" evidence="3">
    <location>
        <begin position="121"/>
        <end position="225"/>
    </location>
</feature>
<dbReference type="InterPro" id="IPR029058">
    <property type="entry name" value="AB_hydrolase_fold"/>
</dbReference>
<dbReference type="InterPro" id="IPR050955">
    <property type="entry name" value="Plant_Biomass_Hydrol_Est"/>
</dbReference>
<reference evidence="5" key="1">
    <citation type="journal article" date="2019" name="Int. J. Syst. Evol. Microbiol.">
        <title>The Global Catalogue of Microorganisms (GCM) 10K type strain sequencing project: providing services to taxonomists for standard genome sequencing and annotation.</title>
        <authorList>
            <consortium name="The Broad Institute Genomics Platform"/>
            <consortium name="The Broad Institute Genome Sequencing Center for Infectious Disease"/>
            <person name="Wu L."/>
            <person name="Ma J."/>
        </authorList>
    </citation>
    <scope>NUCLEOTIDE SEQUENCE [LARGE SCALE GENOMIC DNA]</scope>
    <source>
        <strain evidence="5">JCM 17543</strain>
    </source>
</reference>
<dbReference type="Pfam" id="PF01738">
    <property type="entry name" value="DLH"/>
    <property type="match status" value="1"/>
</dbReference>
<dbReference type="Gene3D" id="3.40.50.1820">
    <property type="entry name" value="alpha/beta hydrolase"/>
    <property type="match status" value="1"/>
</dbReference>
<evidence type="ECO:0000256" key="2">
    <source>
        <dbReference type="SAM" id="SignalP"/>
    </source>
</evidence>
<dbReference type="SUPFAM" id="SSF53474">
    <property type="entry name" value="alpha/beta-Hydrolases"/>
    <property type="match status" value="1"/>
</dbReference>
<keyword evidence="1 2" id="KW-0732">Signal</keyword>
<accession>A0ABP7L2R0</accession>
<gene>
    <name evidence="4" type="ORF">GCM10022276_08740</name>
</gene>
<dbReference type="Proteomes" id="UP001500827">
    <property type="component" value="Unassembled WGS sequence"/>
</dbReference>
<name>A0ABP7L2R0_9SPHN</name>
<dbReference type="PANTHER" id="PTHR43037:SF1">
    <property type="entry name" value="BLL1128 PROTEIN"/>
    <property type="match status" value="1"/>
</dbReference>
<comment type="caution">
    <text evidence="4">The sequence shown here is derived from an EMBL/GenBank/DDBJ whole genome shotgun (WGS) entry which is preliminary data.</text>
</comment>
<feature type="chain" id="PRO_5046767483" evidence="2">
    <location>
        <begin position="19"/>
        <end position="259"/>
    </location>
</feature>